<proteinExistence type="predicted"/>
<evidence type="ECO:0000313" key="3">
    <source>
        <dbReference type="Proteomes" id="UP000070174"/>
    </source>
</evidence>
<dbReference type="AlphaFoldDB" id="A0A133PKS4"/>
<dbReference type="Proteomes" id="UP000070174">
    <property type="component" value="Unassembled WGS sequence"/>
</dbReference>
<evidence type="ECO:0000313" key="2">
    <source>
        <dbReference type="EMBL" id="KXA29152.1"/>
    </source>
</evidence>
<dbReference type="NCBIfam" id="NF040920">
    <property type="entry name" value="CD1871A_fam"/>
    <property type="match status" value="1"/>
</dbReference>
<dbReference type="PATRIC" id="fig|54005.3.peg.1365"/>
<name>A0A133PKS4_9FIRM</name>
<comment type="caution">
    <text evidence="2">The sequence shown here is derived from an EMBL/GenBank/DDBJ whole genome shotgun (WGS) entry which is preliminary data.</text>
</comment>
<keyword evidence="1" id="KW-0472">Membrane</keyword>
<evidence type="ECO:0008006" key="4">
    <source>
        <dbReference type="Google" id="ProtNLM"/>
    </source>
</evidence>
<dbReference type="InterPro" id="IPR047708">
    <property type="entry name" value="CD1871A-like"/>
</dbReference>
<keyword evidence="1" id="KW-0812">Transmembrane</keyword>
<reference evidence="2 3" key="1">
    <citation type="submission" date="2016-01" db="EMBL/GenBank/DDBJ databases">
        <authorList>
            <person name="Oliw E.H."/>
        </authorList>
    </citation>
    <scope>NUCLEOTIDE SEQUENCE [LARGE SCALE GENOMIC DNA]</scope>
    <source>
        <strain evidence="2 3">CMW7756A</strain>
    </source>
</reference>
<keyword evidence="1" id="KW-1133">Transmembrane helix</keyword>
<gene>
    <name evidence="2" type="ORF">HMPREF3229_01402</name>
</gene>
<dbReference type="EMBL" id="LRQE01000037">
    <property type="protein sequence ID" value="KXA29152.1"/>
    <property type="molecule type" value="Genomic_DNA"/>
</dbReference>
<accession>A0A133PKS4</accession>
<organism evidence="2">
    <name type="scientific">Peptoniphilus harei</name>
    <dbReference type="NCBI Taxonomy" id="54005"/>
    <lineage>
        <taxon>Bacteria</taxon>
        <taxon>Bacillati</taxon>
        <taxon>Bacillota</taxon>
        <taxon>Tissierellia</taxon>
        <taxon>Tissierellales</taxon>
        <taxon>Peptoniphilaceae</taxon>
        <taxon>Peptoniphilus</taxon>
    </lineage>
</organism>
<dbReference type="RefSeq" id="WP_197407902.1">
    <property type="nucleotide sequence ID" value="NZ_JASOSC010000009.1"/>
</dbReference>
<protein>
    <recommendedName>
        <fullName evidence="4">Thioredoxin</fullName>
    </recommendedName>
</protein>
<evidence type="ECO:0000256" key="1">
    <source>
        <dbReference type="SAM" id="Phobius"/>
    </source>
</evidence>
<sequence length="48" mass="5423">MKDFAEKKLSYLMLLLSIAFVIYGAYRHEVDTVLSKAIRICLECVGIG</sequence>
<feature type="transmembrane region" description="Helical" evidence="1">
    <location>
        <begin position="9"/>
        <end position="26"/>
    </location>
</feature>